<evidence type="ECO:0000256" key="1">
    <source>
        <dbReference type="SAM" id="MobiDB-lite"/>
    </source>
</evidence>
<comment type="caution">
    <text evidence="3">The sequence shown here is derived from an EMBL/GenBank/DDBJ whole genome shotgun (WGS) entry which is preliminary data.</text>
</comment>
<feature type="transmembrane region" description="Helical" evidence="2">
    <location>
        <begin position="7"/>
        <end position="25"/>
    </location>
</feature>
<evidence type="ECO:0000256" key="2">
    <source>
        <dbReference type="SAM" id="Phobius"/>
    </source>
</evidence>
<proteinExistence type="predicted"/>
<feature type="compositionally biased region" description="Pro residues" evidence="1">
    <location>
        <begin position="82"/>
        <end position="91"/>
    </location>
</feature>
<organism evidence="3 4">
    <name type="scientific">Candidatus Curtissbacteria bacterium RIFCSPHIGHO2_02_FULL_40_16b</name>
    <dbReference type="NCBI Taxonomy" id="1797714"/>
    <lineage>
        <taxon>Bacteria</taxon>
        <taxon>Candidatus Curtissiibacteriota</taxon>
    </lineage>
</organism>
<accession>A0A1F5G9F1</accession>
<evidence type="ECO:0000313" key="3">
    <source>
        <dbReference type="EMBL" id="OGD88455.1"/>
    </source>
</evidence>
<keyword evidence="2" id="KW-0812">Transmembrane</keyword>
<sequence length="91" mass="9731">MNNARLVILLVIVFLAGVTGIYWIYQSQVNNSVEEFLPVPTPVAESGIVPTPKPSASIAPSIAERNGSVPSSQPEAGFDLRPPLPQLPRLP</sequence>
<keyword evidence="2" id="KW-0472">Membrane</keyword>
<dbReference type="AlphaFoldDB" id="A0A1F5G9F1"/>
<feature type="region of interest" description="Disordered" evidence="1">
    <location>
        <begin position="48"/>
        <end position="91"/>
    </location>
</feature>
<keyword evidence="2" id="KW-1133">Transmembrane helix</keyword>
<name>A0A1F5G9F1_9BACT</name>
<evidence type="ECO:0000313" key="4">
    <source>
        <dbReference type="Proteomes" id="UP000177369"/>
    </source>
</evidence>
<dbReference type="EMBL" id="MFBD01000028">
    <property type="protein sequence ID" value="OGD88455.1"/>
    <property type="molecule type" value="Genomic_DNA"/>
</dbReference>
<gene>
    <name evidence="3" type="ORF">A3D04_00915</name>
</gene>
<dbReference type="Proteomes" id="UP000177369">
    <property type="component" value="Unassembled WGS sequence"/>
</dbReference>
<reference evidence="3 4" key="1">
    <citation type="journal article" date="2016" name="Nat. Commun.">
        <title>Thousands of microbial genomes shed light on interconnected biogeochemical processes in an aquifer system.</title>
        <authorList>
            <person name="Anantharaman K."/>
            <person name="Brown C.T."/>
            <person name="Hug L.A."/>
            <person name="Sharon I."/>
            <person name="Castelle C.J."/>
            <person name="Probst A.J."/>
            <person name="Thomas B.C."/>
            <person name="Singh A."/>
            <person name="Wilkins M.J."/>
            <person name="Karaoz U."/>
            <person name="Brodie E.L."/>
            <person name="Williams K.H."/>
            <person name="Hubbard S.S."/>
            <person name="Banfield J.F."/>
        </authorList>
    </citation>
    <scope>NUCLEOTIDE SEQUENCE [LARGE SCALE GENOMIC DNA]</scope>
</reference>
<protein>
    <submittedName>
        <fullName evidence="3">Uncharacterized protein</fullName>
    </submittedName>
</protein>